<reference evidence="3 4" key="1">
    <citation type="submission" date="2020-08" db="EMBL/GenBank/DDBJ databases">
        <title>Functional genomics of gut bacteria from endangered species of beetles.</title>
        <authorList>
            <person name="Carlos-Shanley C."/>
        </authorList>
    </citation>
    <scope>NUCLEOTIDE SEQUENCE [LARGE SCALE GENOMIC DNA]</scope>
    <source>
        <strain evidence="3 4">S00198</strain>
    </source>
</reference>
<dbReference type="Proteomes" id="UP000575083">
    <property type="component" value="Unassembled WGS sequence"/>
</dbReference>
<sequence length="136" mass="13561">MRKAVGIATTALALAMAMGLAGCGGGDDAPPENPLLQYAGGWVFTLDASDDTLLCNVDIAMPSASAATGTFTGLCRSRSQAVTFGTGGDIDSQGQLTPASAQNVQIKGSLKPPAGSGTWTRAASSGTWTAKKNPAA</sequence>
<accession>A0A7X0UBU9</accession>
<organism evidence="3 4">
    <name type="scientific">Acidovorax soli</name>
    <dbReference type="NCBI Taxonomy" id="592050"/>
    <lineage>
        <taxon>Bacteria</taxon>
        <taxon>Pseudomonadati</taxon>
        <taxon>Pseudomonadota</taxon>
        <taxon>Betaproteobacteria</taxon>
        <taxon>Burkholderiales</taxon>
        <taxon>Comamonadaceae</taxon>
        <taxon>Acidovorax</taxon>
    </lineage>
</organism>
<feature type="chain" id="PRO_5031278914" description="Protease inhibitor Inh" evidence="2">
    <location>
        <begin position="22"/>
        <end position="136"/>
    </location>
</feature>
<evidence type="ECO:0000256" key="2">
    <source>
        <dbReference type="SAM" id="SignalP"/>
    </source>
</evidence>
<feature type="signal peptide" evidence="2">
    <location>
        <begin position="1"/>
        <end position="21"/>
    </location>
</feature>
<feature type="region of interest" description="Disordered" evidence="1">
    <location>
        <begin position="107"/>
        <end position="136"/>
    </location>
</feature>
<keyword evidence="4" id="KW-1185">Reference proteome</keyword>
<comment type="caution">
    <text evidence="3">The sequence shown here is derived from an EMBL/GenBank/DDBJ whole genome shotgun (WGS) entry which is preliminary data.</text>
</comment>
<protein>
    <recommendedName>
        <fullName evidence="5">Protease inhibitor Inh</fullName>
    </recommendedName>
</protein>
<dbReference type="RefSeq" id="WP_184863022.1">
    <property type="nucleotide sequence ID" value="NZ_JACHLK010000014.1"/>
</dbReference>
<feature type="compositionally biased region" description="Polar residues" evidence="1">
    <location>
        <begin position="117"/>
        <end position="130"/>
    </location>
</feature>
<keyword evidence="2" id="KW-0732">Signal</keyword>
<dbReference type="EMBL" id="JACHLK010000014">
    <property type="protein sequence ID" value="MBB6562727.1"/>
    <property type="molecule type" value="Genomic_DNA"/>
</dbReference>
<evidence type="ECO:0000256" key="1">
    <source>
        <dbReference type="SAM" id="MobiDB-lite"/>
    </source>
</evidence>
<proteinExistence type="predicted"/>
<dbReference type="AlphaFoldDB" id="A0A7X0UBU9"/>
<dbReference type="PROSITE" id="PS51257">
    <property type="entry name" value="PROKAR_LIPOPROTEIN"/>
    <property type="match status" value="1"/>
</dbReference>
<evidence type="ECO:0000313" key="3">
    <source>
        <dbReference type="EMBL" id="MBB6562727.1"/>
    </source>
</evidence>
<gene>
    <name evidence="3" type="ORF">HNP48_005443</name>
</gene>
<evidence type="ECO:0008006" key="5">
    <source>
        <dbReference type="Google" id="ProtNLM"/>
    </source>
</evidence>
<name>A0A7X0UBU9_9BURK</name>
<evidence type="ECO:0000313" key="4">
    <source>
        <dbReference type="Proteomes" id="UP000575083"/>
    </source>
</evidence>